<evidence type="ECO:0000259" key="2">
    <source>
        <dbReference type="Pfam" id="PF03372"/>
    </source>
</evidence>
<reference evidence="3" key="2">
    <citation type="submission" date="2021-04" db="EMBL/GenBank/DDBJ databases">
        <authorList>
            <person name="Gilroy R."/>
        </authorList>
    </citation>
    <scope>NUCLEOTIDE SEQUENCE</scope>
    <source>
        <strain evidence="3">ChiBcec15-1070</strain>
    </source>
</reference>
<protein>
    <submittedName>
        <fullName evidence="3">Endonuclease/exonuclease/phosphatase family protein</fullName>
    </submittedName>
</protein>
<dbReference type="Gene3D" id="3.60.10.10">
    <property type="entry name" value="Endonuclease/exonuclease/phosphatase"/>
    <property type="match status" value="1"/>
</dbReference>
<sequence length="303" mass="33533">MTLNLSSLRLRLTRSLLAALLLPTLALSTAACGGSRQAADQTDSATLRVMTFNIRYANPDDGPDYWDNRREAVVRMVRDCRPDILGIQEGLAPQVDFLDSALTDYTYVGVGRDDGARAGEYAAIFYRDSLFTPLEQGHFWLSETPDTPSMGWDAVCIRIATWVRLLDKASGHELLVFNTHFDHVGVEARRESARLLLERVHTFGDSIPTLIMGDFNYPVTDPSLAPLMTAPTFCEARATAQTKPQGDSLPSVTYRGFGHGEQGDLIDHIFCQRLTPLTYEVITSGYGVPYLSDHLPVLVTVAY</sequence>
<dbReference type="Proteomes" id="UP000823926">
    <property type="component" value="Unassembled WGS sequence"/>
</dbReference>
<dbReference type="PANTHER" id="PTHR12121">
    <property type="entry name" value="CARBON CATABOLITE REPRESSOR PROTEIN 4"/>
    <property type="match status" value="1"/>
</dbReference>
<keyword evidence="3" id="KW-0378">Hydrolase</keyword>
<dbReference type="Pfam" id="PF03372">
    <property type="entry name" value="Exo_endo_phos"/>
    <property type="match status" value="1"/>
</dbReference>
<feature type="chain" id="PRO_5038714877" evidence="1">
    <location>
        <begin position="31"/>
        <end position="303"/>
    </location>
</feature>
<dbReference type="InterPro" id="IPR050410">
    <property type="entry name" value="CCR4/nocturin_mRNA_transcr"/>
</dbReference>
<dbReference type="GO" id="GO:0004519">
    <property type="term" value="F:endonuclease activity"/>
    <property type="evidence" value="ECO:0007669"/>
    <property type="project" value="UniProtKB-KW"/>
</dbReference>
<dbReference type="EMBL" id="DXHL01000021">
    <property type="protein sequence ID" value="HIW10735.1"/>
    <property type="molecule type" value="Genomic_DNA"/>
</dbReference>
<feature type="domain" description="Endonuclease/exonuclease/phosphatase" evidence="2">
    <location>
        <begin position="50"/>
        <end position="294"/>
    </location>
</feature>
<accession>A0A9D1QCA9</accession>
<dbReference type="GO" id="GO:0000175">
    <property type="term" value="F:3'-5'-RNA exonuclease activity"/>
    <property type="evidence" value="ECO:0007669"/>
    <property type="project" value="TreeGrafter"/>
</dbReference>
<dbReference type="AlphaFoldDB" id="A0A9D1QCA9"/>
<keyword evidence="3" id="KW-0255">Endonuclease</keyword>
<dbReference type="PANTHER" id="PTHR12121:SF36">
    <property type="entry name" value="ENDONUCLEASE_EXONUCLEASE_PHOSPHATASE DOMAIN-CONTAINING PROTEIN"/>
    <property type="match status" value="1"/>
</dbReference>
<dbReference type="InterPro" id="IPR005135">
    <property type="entry name" value="Endo/exonuclease/phosphatase"/>
</dbReference>
<dbReference type="SUPFAM" id="SSF56219">
    <property type="entry name" value="DNase I-like"/>
    <property type="match status" value="1"/>
</dbReference>
<evidence type="ECO:0000313" key="4">
    <source>
        <dbReference type="Proteomes" id="UP000823926"/>
    </source>
</evidence>
<dbReference type="CDD" id="cd09083">
    <property type="entry name" value="EEP-1"/>
    <property type="match status" value="1"/>
</dbReference>
<reference evidence="3" key="1">
    <citation type="journal article" date="2021" name="PeerJ">
        <title>Extensive microbial diversity within the chicken gut microbiome revealed by metagenomics and culture.</title>
        <authorList>
            <person name="Gilroy R."/>
            <person name="Ravi A."/>
            <person name="Getino M."/>
            <person name="Pursley I."/>
            <person name="Horton D.L."/>
            <person name="Alikhan N.F."/>
            <person name="Baker D."/>
            <person name="Gharbi K."/>
            <person name="Hall N."/>
            <person name="Watson M."/>
            <person name="Adriaenssens E.M."/>
            <person name="Foster-Nyarko E."/>
            <person name="Jarju S."/>
            <person name="Secka A."/>
            <person name="Antonio M."/>
            <person name="Oren A."/>
            <person name="Chaudhuri R.R."/>
            <person name="La Ragione R."/>
            <person name="Hildebrand F."/>
            <person name="Pallen M.J."/>
        </authorList>
    </citation>
    <scope>NUCLEOTIDE SEQUENCE</scope>
    <source>
        <strain evidence="3">ChiBcec15-1070</strain>
    </source>
</reference>
<proteinExistence type="predicted"/>
<gene>
    <name evidence="3" type="ORF">H9888_04440</name>
</gene>
<name>A0A9D1QCA9_9BACT</name>
<keyword evidence="3" id="KW-0540">Nuclease</keyword>
<organism evidence="3 4">
    <name type="scientific">Candidatus Rikenella faecigallinarum</name>
    <dbReference type="NCBI Taxonomy" id="2838745"/>
    <lineage>
        <taxon>Bacteria</taxon>
        <taxon>Pseudomonadati</taxon>
        <taxon>Bacteroidota</taxon>
        <taxon>Bacteroidia</taxon>
        <taxon>Bacteroidales</taxon>
        <taxon>Rikenellaceae</taxon>
        <taxon>Rikenella</taxon>
    </lineage>
</organism>
<comment type="caution">
    <text evidence="3">The sequence shown here is derived from an EMBL/GenBank/DDBJ whole genome shotgun (WGS) entry which is preliminary data.</text>
</comment>
<feature type="signal peptide" evidence="1">
    <location>
        <begin position="1"/>
        <end position="30"/>
    </location>
</feature>
<dbReference type="InterPro" id="IPR036691">
    <property type="entry name" value="Endo/exonu/phosph_ase_sf"/>
</dbReference>
<evidence type="ECO:0000256" key="1">
    <source>
        <dbReference type="SAM" id="SignalP"/>
    </source>
</evidence>
<keyword evidence="1" id="KW-0732">Signal</keyword>
<evidence type="ECO:0000313" key="3">
    <source>
        <dbReference type="EMBL" id="HIW10735.1"/>
    </source>
</evidence>